<dbReference type="PANTHER" id="PTHR34308:SF1">
    <property type="entry name" value="COBALAMIN BIOSYNTHESIS PROTEIN CBIB"/>
    <property type="match status" value="1"/>
</dbReference>
<dbReference type="Pfam" id="PF03186">
    <property type="entry name" value="CobD_Cbib"/>
    <property type="match status" value="1"/>
</dbReference>
<evidence type="ECO:0000256" key="1">
    <source>
        <dbReference type="ARBA" id="ARBA00004651"/>
    </source>
</evidence>
<dbReference type="InterPro" id="IPR004485">
    <property type="entry name" value="Cobalamin_biosynth_CobD/CbiB"/>
</dbReference>
<evidence type="ECO:0000256" key="9">
    <source>
        <dbReference type="HAMAP-Rule" id="MF_00024"/>
    </source>
</evidence>
<keyword evidence="6 9" id="KW-0812">Transmembrane</keyword>
<evidence type="ECO:0000313" key="11">
    <source>
        <dbReference type="Proteomes" id="UP000316196"/>
    </source>
</evidence>
<evidence type="ECO:0000256" key="8">
    <source>
        <dbReference type="ARBA" id="ARBA00023136"/>
    </source>
</evidence>
<evidence type="ECO:0000256" key="4">
    <source>
        <dbReference type="ARBA" id="ARBA00022475"/>
    </source>
</evidence>
<keyword evidence="7 9" id="KW-1133">Transmembrane helix</keyword>
<dbReference type="NCBIfam" id="NF002276">
    <property type="entry name" value="PRK01209.1-4"/>
    <property type="match status" value="1"/>
</dbReference>
<dbReference type="PANTHER" id="PTHR34308">
    <property type="entry name" value="COBALAMIN BIOSYNTHESIS PROTEIN CBIB"/>
    <property type="match status" value="1"/>
</dbReference>
<dbReference type="UniPathway" id="UPA00148"/>
<protein>
    <recommendedName>
        <fullName evidence="9">Cobalamin biosynthesis protein CobD</fullName>
    </recommendedName>
</protein>
<gene>
    <name evidence="9" type="primary">cobD</name>
    <name evidence="10" type="ORF">FB460_1349</name>
</gene>
<dbReference type="GO" id="GO:0015420">
    <property type="term" value="F:ABC-type vitamin B12 transporter activity"/>
    <property type="evidence" value="ECO:0007669"/>
    <property type="project" value="UniProtKB-UniRule"/>
</dbReference>
<dbReference type="Proteomes" id="UP000316196">
    <property type="component" value="Unassembled WGS sequence"/>
</dbReference>
<reference evidence="10 11" key="1">
    <citation type="submission" date="2019-06" db="EMBL/GenBank/DDBJ databases">
        <title>Sequencing the genomes of 1000 actinobacteria strains.</title>
        <authorList>
            <person name="Klenk H.-P."/>
        </authorList>
    </citation>
    <scope>NUCLEOTIDE SEQUENCE [LARGE SCALE GENOMIC DNA]</scope>
    <source>
        <strain evidence="10 11">DSM 8251</strain>
    </source>
</reference>
<comment type="pathway">
    <text evidence="2 9">Cofactor biosynthesis; adenosylcobalamin biosynthesis.</text>
</comment>
<dbReference type="AlphaFoldDB" id="A0A542ZT41"/>
<accession>A0A542ZT41</accession>
<organism evidence="10 11">
    <name type="scientific">Propioniferax innocua</name>
    <dbReference type="NCBI Taxonomy" id="1753"/>
    <lineage>
        <taxon>Bacteria</taxon>
        <taxon>Bacillati</taxon>
        <taxon>Actinomycetota</taxon>
        <taxon>Actinomycetes</taxon>
        <taxon>Propionibacteriales</taxon>
        <taxon>Propionibacteriaceae</taxon>
        <taxon>Propioniferax</taxon>
    </lineage>
</organism>
<evidence type="ECO:0000256" key="5">
    <source>
        <dbReference type="ARBA" id="ARBA00022573"/>
    </source>
</evidence>
<dbReference type="GO" id="GO:0005886">
    <property type="term" value="C:plasma membrane"/>
    <property type="evidence" value="ECO:0007669"/>
    <property type="project" value="UniProtKB-SubCell"/>
</dbReference>
<dbReference type="HAMAP" id="MF_00024">
    <property type="entry name" value="CobD_CbiB"/>
    <property type="match status" value="1"/>
</dbReference>
<dbReference type="GO" id="GO:0009236">
    <property type="term" value="P:cobalamin biosynthetic process"/>
    <property type="evidence" value="ECO:0007669"/>
    <property type="project" value="UniProtKB-UniRule"/>
</dbReference>
<proteinExistence type="inferred from homology"/>
<name>A0A542ZT41_9ACTN</name>
<comment type="subcellular location">
    <subcellularLocation>
        <location evidence="1 9">Cell membrane</location>
        <topology evidence="1 9">Multi-pass membrane protein</topology>
    </subcellularLocation>
</comment>
<keyword evidence="4 9" id="KW-1003">Cell membrane</keyword>
<evidence type="ECO:0000256" key="7">
    <source>
        <dbReference type="ARBA" id="ARBA00022989"/>
    </source>
</evidence>
<dbReference type="GO" id="GO:0048472">
    <property type="term" value="F:threonine-phosphate decarboxylase activity"/>
    <property type="evidence" value="ECO:0007669"/>
    <property type="project" value="InterPro"/>
</dbReference>
<dbReference type="EMBL" id="VFOR01000001">
    <property type="protein sequence ID" value="TQL63534.1"/>
    <property type="molecule type" value="Genomic_DNA"/>
</dbReference>
<evidence type="ECO:0000256" key="3">
    <source>
        <dbReference type="ARBA" id="ARBA00006263"/>
    </source>
</evidence>
<evidence type="ECO:0000313" key="10">
    <source>
        <dbReference type="EMBL" id="TQL63534.1"/>
    </source>
</evidence>
<comment type="similarity">
    <text evidence="3 9">Belongs to the CobD/CbiB family.</text>
</comment>
<sequence length="356" mass="36855">MDNATARACGLALGHTADLLLGDPRRHHPVAWFGTVATMVENRFHRDDRTCGAVAAFSLIGASALTGAALDAATRGRPVARIATTALATWIVLGGRSLVAEGNAISDLLTDDDLAGARVRIRNLVGRDPDDLDATELARAAVESIAENTSDAVVAPLLWGGSAGIAGLLGHRASNTLDAMWGHRSPRLLRFGWAAARLDDAANLIGSRLCAILTTALAPIVGGRPTSALRAWREDAAKHPSPNAGPVEAAFAGALGVQLGGCNSYGGRVDDRGTLGDGPPPCVEDLARVNRLATAVGLGALVMAMAITWGLAARSIPSGLAARGHTVVSPAGWTRPRKSLKMITLRSWNRSNGPLP</sequence>
<comment type="function">
    <text evidence="9">Converts cobyric acid to cobinamide by the addition of aminopropanol on the F carboxylic group.</text>
</comment>
<keyword evidence="11" id="KW-1185">Reference proteome</keyword>
<dbReference type="RefSeq" id="WP_142093245.1">
    <property type="nucleotide sequence ID" value="NZ_BAAAMD010000002.1"/>
</dbReference>
<dbReference type="OrthoDB" id="9811967at2"/>
<evidence type="ECO:0000256" key="6">
    <source>
        <dbReference type="ARBA" id="ARBA00022692"/>
    </source>
</evidence>
<comment type="caution">
    <text evidence="10">The sequence shown here is derived from an EMBL/GenBank/DDBJ whole genome shotgun (WGS) entry which is preliminary data.</text>
</comment>
<keyword evidence="5 9" id="KW-0169">Cobalamin biosynthesis</keyword>
<evidence type="ECO:0000256" key="2">
    <source>
        <dbReference type="ARBA" id="ARBA00004953"/>
    </source>
</evidence>
<keyword evidence="8 9" id="KW-0472">Membrane</keyword>